<accession>A0A1N7SL97</accession>
<reference evidence="1" key="1">
    <citation type="submission" date="2016-12" db="EMBL/GenBank/DDBJ databases">
        <authorList>
            <person name="Moulin L."/>
        </authorList>
    </citation>
    <scope>NUCLEOTIDE SEQUENCE [LARGE SCALE GENOMIC DNA]</scope>
    <source>
        <strain evidence="1">STM 7183</strain>
    </source>
</reference>
<sequence>MEQGQYWESDSDLTIISGFMPWQTAERIPEQSLLEFGSILIKIRYRTNG</sequence>
<dbReference type="EMBL" id="CYGY02000063">
    <property type="protein sequence ID" value="SIT48166.1"/>
    <property type="molecule type" value="Genomic_DNA"/>
</dbReference>
<dbReference type="AlphaFoldDB" id="A0A1N7SL97"/>
<gene>
    <name evidence="1" type="ORF">BN2476_630035</name>
</gene>
<evidence type="ECO:0000313" key="2">
    <source>
        <dbReference type="Proteomes" id="UP000195569"/>
    </source>
</evidence>
<protein>
    <submittedName>
        <fullName evidence="1">Uncharacterized protein</fullName>
    </submittedName>
</protein>
<organism evidence="1 2">
    <name type="scientific">Paraburkholderia piptadeniae</name>
    <dbReference type="NCBI Taxonomy" id="1701573"/>
    <lineage>
        <taxon>Bacteria</taxon>
        <taxon>Pseudomonadati</taxon>
        <taxon>Pseudomonadota</taxon>
        <taxon>Betaproteobacteria</taxon>
        <taxon>Burkholderiales</taxon>
        <taxon>Burkholderiaceae</taxon>
        <taxon>Paraburkholderia</taxon>
    </lineage>
</organism>
<keyword evidence="2" id="KW-1185">Reference proteome</keyword>
<dbReference type="Proteomes" id="UP000195569">
    <property type="component" value="Unassembled WGS sequence"/>
</dbReference>
<proteinExistence type="predicted"/>
<name>A0A1N7SL97_9BURK</name>
<comment type="caution">
    <text evidence="1">The sequence shown here is derived from an EMBL/GenBank/DDBJ whole genome shotgun (WGS) entry which is preliminary data.</text>
</comment>
<evidence type="ECO:0000313" key="1">
    <source>
        <dbReference type="EMBL" id="SIT48166.1"/>
    </source>
</evidence>